<accession>A0ABY4FJB8</accession>
<organism evidence="2 3">
    <name type="scientific">Leucobacter allii</name>
    <dbReference type="NCBI Taxonomy" id="2932247"/>
    <lineage>
        <taxon>Bacteria</taxon>
        <taxon>Bacillati</taxon>
        <taxon>Actinomycetota</taxon>
        <taxon>Actinomycetes</taxon>
        <taxon>Micrococcales</taxon>
        <taxon>Microbacteriaceae</taxon>
        <taxon>Leucobacter</taxon>
    </lineage>
</organism>
<evidence type="ECO:0008006" key="4">
    <source>
        <dbReference type="Google" id="ProtNLM"/>
    </source>
</evidence>
<protein>
    <recommendedName>
        <fullName evidence="4">Minor tail protein</fullName>
    </recommendedName>
</protein>
<feature type="region of interest" description="Disordered" evidence="1">
    <location>
        <begin position="32"/>
        <end position="56"/>
    </location>
</feature>
<sequence>MTDLATGSITYEGVSFQFGDGTPYRITTFKRGTATYRSQDRDREHGDGRDMGRDLKTAPTHELGLAVLGEGTTPAEREADVRRLLEELAVVWSADTLRSRNGAVAKLQIGGRYALGRPRDFVPEDDGLWDGISEPSLKFVASDDLWYGPSSILQFGLVPEYTGGLPVAAAVPFVLGGGTGTGNRTITVEGTKPSWPVFTLHGPIKDPYIEVVGVGRLVFSCTLAYDQHLTVDCRPPRGITRNGAPLPGALSPSGDRLSDMELRPGSYSVLFGGYDPSGTSAISVEVAPAYPNF</sequence>
<proteinExistence type="predicted"/>
<feature type="compositionally biased region" description="Basic and acidic residues" evidence="1">
    <location>
        <begin position="38"/>
        <end position="56"/>
    </location>
</feature>
<evidence type="ECO:0000256" key="1">
    <source>
        <dbReference type="SAM" id="MobiDB-lite"/>
    </source>
</evidence>
<gene>
    <name evidence="2" type="ORF">MUN78_10160</name>
</gene>
<evidence type="ECO:0000313" key="2">
    <source>
        <dbReference type="EMBL" id="UOQ56067.1"/>
    </source>
</evidence>
<dbReference type="RefSeq" id="WP_244726238.1">
    <property type="nucleotide sequence ID" value="NZ_CP095045.1"/>
</dbReference>
<reference evidence="2 3" key="1">
    <citation type="submission" date="2022-04" db="EMBL/GenBank/DDBJ databases">
        <title>Leucobacter sp. isolated from rhizosphere of garlic.</title>
        <authorList>
            <person name="Won M."/>
            <person name="Lee C.-M."/>
            <person name="Woen H.-Y."/>
            <person name="Kwon S.-W."/>
        </authorList>
    </citation>
    <scope>NUCLEOTIDE SEQUENCE [LARGE SCALE GENOMIC DNA]</scope>
    <source>
        <strain evidence="2 3">H21R-40</strain>
    </source>
</reference>
<dbReference type="Proteomes" id="UP000831786">
    <property type="component" value="Chromosome"/>
</dbReference>
<evidence type="ECO:0000313" key="3">
    <source>
        <dbReference type="Proteomes" id="UP000831786"/>
    </source>
</evidence>
<dbReference type="EMBL" id="CP095045">
    <property type="protein sequence ID" value="UOQ56067.1"/>
    <property type="molecule type" value="Genomic_DNA"/>
</dbReference>
<name>A0ABY4FJB8_9MICO</name>
<keyword evidence="3" id="KW-1185">Reference proteome</keyword>